<name>A0A8J4YH59_CHIOP</name>
<keyword evidence="3" id="KW-1185">Reference proteome</keyword>
<sequence length="110" mass="12464">MSGHDKIFESRSQQQAERAARLQQREEQDMNCHKISTIFQLPHSEGLRLMCLPGLTQTDSKGNAEDMVYQQPRPGCSHHQDTVTLTFPRGAWSVLTSAVPLIVWDCLTIK</sequence>
<organism evidence="2 3">
    <name type="scientific">Chionoecetes opilio</name>
    <name type="common">Atlantic snow crab</name>
    <name type="synonym">Cancer opilio</name>
    <dbReference type="NCBI Taxonomy" id="41210"/>
    <lineage>
        <taxon>Eukaryota</taxon>
        <taxon>Metazoa</taxon>
        <taxon>Ecdysozoa</taxon>
        <taxon>Arthropoda</taxon>
        <taxon>Crustacea</taxon>
        <taxon>Multicrustacea</taxon>
        <taxon>Malacostraca</taxon>
        <taxon>Eumalacostraca</taxon>
        <taxon>Eucarida</taxon>
        <taxon>Decapoda</taxon>
        <taxon>Pleocyemata</taxon>
        <taxon>Brachyura</taxon>
        <taxon>Eubrachyura</taxon>
        <taxon>Majoidea</taxon>
        <taxon>Majidae</taxon>
        <taxon>Chionoecetes</taxon>
    </lineage>
</organism>
<feature type="region of interest" description="Disordered" evidence="1">
    <location>
        <begin position="1"/>
        <end position="28"/>
    </location>
</feature>
<dbReference type="EMBL" id="JACEEZ010008615">
    <property type="protein sequence ID" value="KAG0723116.1"/>
    <property type="molecule type" value="Genomic_DNA"/>
</dbReference>
<evidence type="ECO:0000313" key="3">
    <source>
        <dbReference type="Proteomes" id="UP000770661"/>
    </source>
</evidence>
<dbReference type="Proteomes" id="UP000770661">
    <property type="component" value="Unassembled WGS sequence"/>
</dbReference>
<gene>
    <name evidence="2" type="ORF">GWK47_043251</name>
</gene>
<dbReference type="AlphaFoldDB" id="A0A8J4YH59"/>
<accession>A0A8J4YH59</accession>
<reference evidence="2" key="1">
    <citation type="submission" date="2020-07" db="EMBL/GenBank/DDBJ databases">
        <title>The High-quality genome of the commercially important snow crab, Chionoecetes opilio.</title>
        <authorList>
            <person name="Jeong J.-H."/>
            <person name="Ryu S."/>
        </authorList>
    </citation>
    <scope>NUCLEOTIDE SEQUENCE</scope>
    <source>
        <strain evidence="2">MADBK_172401_WGS</strain>
        <tissue evidence="2">Digestive gland</tissue>
    </source>
</reference>
<proteinExistence type="predicted"/>
<evidence type="ECO:0000313" key="2">
    <source>
        <dbReference type="EMBL" id="KAG0723116.1"/>
    </source>
</evidence>
<comment type="caution">
    <text evidence="2">The sequence shown here is derived from an EMBL/GenBank/DDBJ whole genome shotgun (WGS) entry which is preliminary data.</text>
</comment>
<protein>
    <submittedName>
        <fullName evidence="2">Uncharacterized protein</fullName>
    </submittedName>
</protein>
<evidence type="ECO:0000256" key="1">
    <source>
        <dbReference type="SAM" id="MobiDB-lite"/>
    </source>
</evidence>
<feature type="compositionally biased region" description="Basic and acidic residues" evidence="1">
    <location>
        <begin position="18"/>
        <end position="28"/>
    </location>
</feature>